<feature type="transmembrane region" description="Helical" evidence="1">
    <location>
        <begin position="105"/>
        <end position="127"/>
    </location>
</feature>
<proteinExistence type="predicted"/>
<feature type="transmembrane region" description="Helical" evidence="1">
    <location>
        <begin position="80"/>
        <end position="98"/>
    </location>
</feature>
<keyword evidence="1" id="KW-0812">Transmembrane</keyword>
<reference evidence="2 3" key="1">
    <citation type="submission" date="2020-04" db="EMBL/GenBank/DDBJ databases">
        <title>Nesterenkonia sp. nov., isolated from marine sediment.</title>
        <authorList>
            <person name="Zhang G."/>
        </authorList>
    </citation>
    <scope>NUCLEOTIDE SEQUENCE [LARGE SCALE GENOMIC DNA]</scope>
    <source>
        <strain evidence="2 3">MY13</strain>
    </source>
</reference>
<comment type="caution">
    <text evidence="2">The sequence shown here is derived from an EMBL/GenBank/DDBJ whole genome shotgun (WGS) entry which is preliminary data.</text>
</comment>
<keyword evidence="3" id="KW-1185">Reference proteome</keyword>
<gene>
    <name evidence="2" type="ORF">HGQ17_05400</name>
</gene>
<name>A0A7X8TJF6_9MICC</name>
<protein>
    <submittedName>
        <fullName evidence="2">Uncharacterized protein</fullName>
    </submittedName>
</protein>
<evidence type="ECO:0000256" key="1">
    <source>
        <dbReference type="SAM" id="Phobius"/>
    </source>
</evidence>
<dbReference type="EMBL" id="JABAHY010000003">
    <property type="protein sequence ID" value="NLS09452.1"/>
    <property type="molecule type" value="Genomic_DNA"/>
</dbReference>
<dbReference type="AlphaFoldDB" id="A0A7X8TJF6"/>
<dbReference type="Proteomes" id="UP000523139">
    <property type="component" value="Unassembled WGS sequence"/>
</dbReference>
<evidence type="ECO:0000313" key="3">
    <source>
        <dbReference type="Proteomes" id="UP000523139"/>
    </source>
</evidence>
<keyword evidence="1" id="KW-0472">Membrane</keyword>
<keyword evidence="1" id="KW-1133">Transmembrane helix</keyword>
<evidence type="ECO:0000313" key="2">
    <source>
        <dbReference type="EMBL" id="NLS09452.1"/>
    </source>
</evidence>
<dbReference type="RefSeq" id="WP_168886946.1">
    <property type="nucleotide sequence ID" value="NZ_JABAHY010000003.1"/>
</dbReference>
<sequence>MSITERERTQSAGVNDKGLPGVFARLKAGKAQGWGIFHMGSWPMMIGGMMFIVSAFLPWVTLPWVEELTGEAFHLRGTDGPGVLTLAVGCLAFAGAFVPRRKLAIGHAAVPGVVVGVIVLIQCWNIIAQSVQLDAWGAFLPGMGLVLAGGGAVLLIKAGWNMYRRWPVQP</sequence>
<feature type="transmembrane region" description="Helical" evidence="1">
    <location>
        <begin position="133"/>
        <end position="156"/>
    </location>
</feature>
<organism evidence="2 3">
    <name type="scientific">Nesterenkonia sedimenti</name>
    <dbReference type="NCBI Taxonomy" id="1463632"/>
    <lineage>
        <taxon>Bacteria</taxon>
        <taxon>Bacillati</taxon>
        <taxon>Actinomycetota</taxon>
        <taxon>Actinomycetes</taxon>
        <taxon>Micrococcales</taxon>
        <taxon>Micrococcaceae</taxon>
        <taxon>Nesterenkonia</taxon>
    </lineage>
</organism>
<feature type="transmembrane region" description="Helical" evidence="1">
    <location>
        <begin position="35"/>
        <end position="60"/>
    </location>
</feature>
<accession>A0A7X8TJF6</accession>